<sequence>MAMAKGKSGNALGLTSGKTRSSTLARGKGKPSPKQVEKDLKSGLIKESDSPSAEDRVIPKWLTKLAEGKPELDIYAEKYDSLWEATEKKIGRAAVHGENVNRIDRILRVFDLDADYGPCTGMTRLERWERARDIGADPPAEIAEILNTKQGILDFRWSILERDLI</sequence>
<name>A0AAJ6CIK4_9BASI</name>
<protein>
    <recommendedName>
        <fullName evidence="4">DNA polymerase delta subunit 4</fullName>
    </recommendedName>
</protein>
<dbReference type="GO" id="GO:0043625">
    <property type="term" value="C:delta DNA polymerase complex"/>
    <property type="evidence" value="ECO:0007669"/>
    <property type="project" value="TreeGrafter"/>
</dbReference>
<dbReference type="EMBL" id="CP119944">
    <property type="protein sequence ID" value="WFC98966.1"/>
    <property type="molecule type" value="Genomic_DNA"/>
</dbReference>
<evidence type="ECO:0000313" key="3">
    <source>
        <dbReference type="Proteomes" id="UP001219567"/>
    </source>
</evidence>
<dbReference type="AlphaFoldDB" id="A0AAJ6CIK4"/>
<accession>A0AAJ6CIK4</accession>
<proteinExistence type="predicted"/>
<gene>
    <name evidence="2" type="ORF">MYAM1_001700</name>
</gene>
<organism evidence="2 3">
    <name type="scientific">Malassezia yamatoensis</name>
    <dbReference type="NCBI Taxonomy" id="253288"/>
    <lineage>
        <taxon>Eukaryota</taxon>
        <taxon>Fungi</taxon>
        <taxon>Dikarya</taxon>
        <taxon>Basidiomycota</taxon>
        <taxon>Ustilaginomycotina</taxon>
        <taxon>Malasseziomycetes</taxon>
        <taxon>Malasseziales</taxon>
        <taxon>Malasseziaceae</taxon>
        <taxon>Malassezia</taxon>
    </lineage>
</organism>
<evidence type="ECO:0000256" key="1">
    <source>
        <dbReference type="SAM" id="MobiDB-lite"/>
    </source>
</evidence>
<dbReference type="PANTHER" id="PTHR14303">
    <property type="entry name" value="DNA POLYMERASE DELTA SUBUNIT 4"/>
    <property type="match status" value="1"/>
</dbReference>
<dbReference type="Proteomes" id="UP001219567">
    <property type="component" value="Chromosome 2"/>
</dbReference>
<reference evidence="2 3" key="1">
    <citation type="submission" date="2023-03" db="EMBL/GenBank/DDBJ databases">
        <title>Mating type loci evolution in Malassezia.</title>
        <authorList>
            <person name="Coelho M.A."/>
        </authorList>
    </citation>
    <scope>NUCLEOTIDE SEQUENCE [LARGE SCALE GENOMIC DNA]</scope>
    <source>
        <strain evidence="2 3">CBS 9725</strain>
    </source>
</reference>
<evidence type="ECO:0000313" key="2">
    <source>
        <dbReference type="EMBL" id="WFC98966.1"/>
    </source>
</evidence>
<feature type="region of interest" description="Disordered" evidence="1">
    <location>
        <begin position="1"/>
        <end position="56"/>
    </location>
</feature>
<dbReference type="GO" id="GO:0000731">
    <property type="term" value="P:DNA synthesis involved in DNA repair"/>
    <property type="evidence" value="ECO:0007669"/>
    <property type="project" value="InterPro"/>
</dbReference>
<dbReference type="GO" id="GO:0003887">
    <property type="term" value="F:DNA-directed DNA polymerase activity"/>
    <property type="evidence" value="ECO:0007669"/>
    <property type="project" value="TreeGrafter"/>
</dbReference>
<dbReference type="InterPro" id="IPR007218">
    <property type="entry name" value="DNA_pol_delta_4"/>
</dbReference>
<feature type="compositionally biased region" description="Basic and acidic residues" evidence="1">
    <location>
        <begin position="35"/>
        <end position="56"/>
    </location>
</feature>
<dbReference type="Pfam" id="PF04081">
    <property type="entry name" value="DNA_pol_delta_4"/>
    <property type="match status" value="1"/>
</dbReference>
<dbReference type="GO" id="GO:0006261">
    <property type="term" value="P:DNA-templated DNA replication"/>
    <property type="evidence" value="ECO:0007669"/>
    <property type="project" value="TreeGrafter"/>
</dbReference>
<dbReference type="PANTHER" id="PTHR14303:SF0">
    <property type="entry name" value="DNA POLYMERASE DELTA SUBUNIT 4"/>
    <property type="match status" value="1"/>
</dbReference>
<keyword evidence="3" id="KW-1185">Reference proteome</keyword>
<evidence type="ECO:0008006" key="4">
    <source>
        <dbReference type="Google" id="ProtNLM"/>
    </source>
</evidence>